<dbReference type="EMBL" id="CAJFCW020000003">
    <property type="protein sequence ID" value="CAG9102874.1"/>
    <property type="molecule type" value="Genomic_DNA"/>
</dbReference>
<evidence type="ECO:0000313" key="3">
    <source>
        <dbReference type="Proteomes" id="UP000614601"/>
    </source>
</evidence>
<organism evidence="2 3">
    <name type="scientific">Bursaphelenchus okinawaensis</name>
    <dbReference type="NCBI Taxonomy" id="465554"/>
    <lineage>
        <taxon>Eukaryota</taxon>
        <taxon>Metazoa</taxon>
        <taxon>Ecdysozoa</taxon>
        <taxon>Nematoda</taxon>
        <taxon>Chromadorea</taxon>
        <taxon>Rhabditida</taxon>
        <taxon>Tylenchina</taxon>
        <taxon>Tylenchomorpha</taxon>
        <taxon>Aphelenchoidea</taxon>
        <taxon>Aphelenchoididae</taxon>
        <taxon>Bursaphelenchus</taxon>
    </lineage>
</organism>
<accession>A0A811KEA6</accession>
<dbReference type="PANTHER" id="PTHR22943">
    <property type="entry name" value="7-TRANSMEMBRANE DOMAIN RECEPTOR C.ELEGANS"/>
    <property type="match status" value="1"/>
</dbReference>
<sequence length="312" mass="36272">MIGSVLGVILNCLLMYIIFKTTTQQNKEYTKMLKAASFFDMLFSFTELITQHTLVVKRGWMIMIPNGFEKWAGANWYVPFYMLHMFVMAMGMYIFLAQYHYRYSLLSQPVTSEWLLFRNIVIAMTVSILAAVFSVWVLNPSLVNGSWHYLKFLDKMWSPDGNKTYAYAIDTDYPRALAYFYLLGVLSTVFFWSCVFYVYKIMKYVYQPMENISSKTRRMQIQFTVVIIIQGLTCFLFSYLPISFIAVFTLLRTQNEYVGLFMLMPLSWLPATNGLVSLLLVKAHRSTLFNMLLCRKRDAKNAIGQSTVQSLG</sequence>
<feature type="transmembrane region" description="Helical" evidence="1">
    <location>
        <begin position="223"/>
        <end position="251"/>
    </location>
</feature>
<protein>
    <recommendedName>
        <fullName evidence="4">Serpentine receptor class gamma</fullName>
    </recommendedName>
</protein>
<feature type="transmembrane region" description="Helical" evidence="1">
    <location>
        <begin position="6"/>
        <end position="23"/>
    </location>
</feature>
<keyword evidence="1" id="KW-0812">Transmembrane</keyword>
<dbReference type="Proteomes" id="UP000614601">
    <property type="component" value="Unassembled WGS sequence"/>
</dbReference>
<keyword evidence="1" id="KW-1133">Transmembrane helix</keyword>
<comment type="caution">
    <text evidence="2">The sequence shown here is derived from an EMBL/GenBank/DDBJ whole genome shotgun (WGS) entry which is preliminary data.</text>
</comment>
<name>A0A811KEA6_9BILA</name>
<keyword evidence="3" id="KW-1185">Reference proteome</keyword>
<reference evidence="2" key="1">
    <citation type="submission" date="2020-09" db="EMBL/GenBank/DDBJ databases">
        <authorList>
            <person name="Kikuchi T."/>
        </authorList>
    </citation>
    <scope>NUCLEOTIDE SEQUENCE</scope>
    <source>
        <strain evidence="2">SH1</strain>
    </source>
</reference>
<dbReference type="Pfam" id="PF10317">
    <property type="entry name" value="7TM_GPCR_Srd"/>
    <property type="match status" value="1"/>
</dbReference>
<feature type="transmembrane region" description="Helical" evidence="1">
    <location>
        <begin position="178"/>
        <end position="202"/>
    </location>
</feature>
<evidence type="ECO:0008006" key="4">
    <source>
        <dbReference type="Google" id="ProtNLM"/>
    </source>
</evidence>
<dbReference type="AlphaFoldDB" id="A0A811KEA6"/>
<dbReference type="Gene3D" id="1.20.1070.10">
    <property type="entry name" value="Rhodopsin 7-helix transmembrane proteins"/>
    <property type="match status" value="1"/>
</dbReference>
<gene>
    <name evidence="2" type="ORF">BOKJ2_LOCUS5636</name>
</gene>
<dbReference type="Proteomes" id="UP000783686">
    <property type="component" value="Unassembled WGS sequence"/>
</dbReference>
<dbReference type="OrthoDB" id="5828365at2759"/>
<dbReference type="InterPro" id="IPR019421">
    <property type="entry name" value="7TM_GPCR_serpentine_rcpt_Srd"/>
</dbReference>
<feature type="transmembrane region" description="Helical" evidence="1">
    <location>
        <begin position="257"/>
        <end position="281"/>
    </location>
</feature>
<evidence type="ECO:0000313" key="2">
    <source>
        <dbReference type="EMBL" id="CAD5214524.1"/>
    </source>
</evidence>
<feature type="transmembrane region" description="Helical" evidence="1">
    <location>
        <begin position="116"/>
        <end position="138"/>
    </location>
</feature>
<dbReference type="EMBL" id="CAJFDH010000003">
    <property type="protein sequence ID" value="CAD5214524.1"/>
    <property type="molecule type" value="Genomic_DNA"/>
</dbReference>
<evidence type="ECO:0000256" key="1">
    <source>
        <dbReference type="SAM" id="Phobius"/>
    </source>
</evidence>
<dbReference type="PANTHER" id="PTHR22943:SF248">
    <property type="entry name" value="SEVEN TM RECEPTOR"/>
    <property type="match status" value="1"/>
</dbReference>
<keyword evidence="1" id="KW-0472">Membrane</keyword>
<proteinExistence type="predicted"/>
<dbReference type="SUPFAM" id="SSF81321">
    <property type="entry name" value="Family A G protein-coupled receptor-like"/>
    <property type="match status" value="1"/>
</dbReference>
<feature type="transmembrane region" description="Helical" evidence="1">
    <location>
        <begin position="76"/>
        <end position="96"/>
    </location>
</feature>